<protein>
    <recommendedName>
        <fullName evidence="6">Exostosin GT47 domain-containing protein</fullName>
    </recommendedName>
</protein>
<organism evidence="7 8">
    <name type="scientific">Genlisea aurea</name>
    <dbReference type="NCBI Taxonomy" id="192259"/>
    <lineage>
        <taxon>Eukaryota</taxon>
        <taxon>Viridiplantae</taxon>
        <taxon>Streptophyta</taxon>
        <taxon>Embryophyta</taxon>
        <taxon>Tracheophyta</taxon>
        <taxon>Spermatophyta</taxon>
        <taxon>Magnoliopsida</taxon>
        <taxon>eudicotyledons</taxon>
        <taxon>Gunneridae</taxon>
        <taxon>Pentapetalae</taxon>
        <taxon>asterids</taxon>
        <taxon>lamiids</taxon>
        <taxon>Lamiales</taxon>
        <taxon>Lentibulariaceae</taxon>
        <taxon>Genlisea</taxon>
    </lineage>
</organism>
<evidence type="ECO:0000256" key="2">
    <source>
        <dbReference type="ARBA" id="ARBA00010271"/>
    </source>
</evidence>
<evidence type="ECO:0000313" key="8">
    <source>
        <dbReference type="Proteomes" id="UP000015453"/>
    </source>
</evidence>
<evidence type="ECO:0000256" key="5">
    <source>
        <dbReference type="ARBA" id="ARBA00023034"/>
    </source>
</evidence>
<keyword evidence="5" id="KW-0333">Golgi apparatus</keyword>
<evidence type="ECO:0000259" key="6">
    <source>
        <dbReference type="Pfam" id="PF03016"/>
    </source>
</evidence>
<accession>S8CW57</accession>
<name>S8CW57_9LAMI</name>
<dbReference type="AlphaFoldDB" id="S8CW57"/>
<comment type="caution">
    <text evidence="7">The sequence shown here is derived from an EMBL/GenBank/DDBJ whole genome shotgun (WGS) entry which is preliminary data.</text>
</comment>
<evidence type="ECO:0000256" key="1">
    <source>
        <dbReference type="ARBA" id="ARBA00004323"/>
    </source>
</evidence>
<keyword evidence="3" id="KW-0328">Glycosyltransferase</keyword>
<dbReference type="EMBL" id="AUSU01001161">
    <property type="protein sequence ID" value="EPS71649.1"/>
    <property type="molecule type" value="Genomic_DNA"/>
</dbReference>
<dbReference type="GO" id="GO:0000139">
    <property type="term" value="C:Golgi membrane"/>
    <property type="evidence" value="ECO:0007669"/>
    <property type="project" value="UniProtKB-SubCell"/>
</dbReference>
<evidence type="ECO:0000256" key="3">
    <source>
        <dbReference type="ARBA" id="ARBA00022676"/>
    </source>
</evidence>
<dbReference type="PANTHER" id="PTHR11062:SF282">
    <property type="entry name" value="XYLOGLUCAN GALACTOSYLTRANSFERASE GT11-RELATED"/>
    <property type="match status" value="1"/>
</dbReference>
<comment type="subcellular location">
    <subcellularLocation>
        <location evidence="1">Golgi apparatus membrane</location>
        <topology evidence="1">Single-pass type II membrane protein</topology>
    </subcellularLocation>
</comment>
<evidence type="ECO:0000313" key="7">
    <source>
        <dbReference type="EMBL" id="EPS71649.1"/>
    </source>
</evidence>
<gene>
    <name evidence="7" type="ORF">M569_03108</name>
</gene>
<feature type="domain" description="Exostosin GT47" evidence="6">
    <location>
        <begin position="4"/>
        <end position="329"/>
    </location>
</feature>
<proteinExistence type="inferred from homology"/>
<dbReference type="Pfam" id="PF03016">
    <property type="entry name" value="Exostosin_GT47"/>
    <property type="match status" value="1"/>
</dbReference>
<dbReference type="PANTHER" id="PTHR11062">
    <property type="entry name" value="EXOSTOSIN HEPARAN SULFATE GLYCOSYLTRANSFERASE -RELATED"/>
    <property type="match status" value="1"/>
</dbReference>
<feature type="non-terminal residue" evidence="7">
    <location>
        <position position="387"/>
    </location>
</feature>
<keyword evidence="4" id="KW-0735">Signal-anchor</keyword>
<keyword evidence="3" id="KW-0808">Transferase</keyword>
<sequence>CFDKYIFIHEIPRRFNYDYLYDCKYIVHRWHDTCASLDNEGLGQPFGNSSTWFATNQHSLEVIFHNRIKRYRCLTTNPLKAAAFYAPYYPGLDFSRYMLDSYNTSVRDADHLDFLKFLRAKPEWNHMGGKDHFMVTGRPAWDFHRLRDDNFLWGNNLMLRPESRNMTIVTTESGLLETNLFAIPRPTFFHPSNDKQVYNWMKKVRAQKRSTLFAFVGAPRLNLNTSIRSELMEQCNASKNACEMLDCSQDLCFTPQNVMNIFLRSVFCLQPSGDSPTRRSTFDSIVGGCIPVFFSRTYEQYLWHLPQDIFSYSVIIPDNDIKEKLVNIESILREVPNERVLRMREVVISTIPRIIYRHPKGKFDSIEDAFDVTIRKVIERIESLKQE</sequence>
<dbReference type="Proteomes" id="UP000015453">
    <property type="component" value="Unassembled WGS sequence"/>
</dbReference>
<reference evidence="7 8" key="1">
    <citation type="journal article" date="2013" name="BMC Genomics">
        <title>The miniature genome of a carnivorous plant Genlisea aurea contains a low number of genes and short non-coding sequences.</title>
        <authorList>
            <person name="Leushkin E.V."/>
            <person name="Sutormin R.A."/>
            <person name="Nabieva E.R."/>
            <person name="Penin A.A."/>
            <person name="Kondrashov A.S."/>
            <person name="Logacheva M.D."/>
        </authorList>
    </citation>
    <scope>NUCLEOTIDE SEQUENCE [LARGE SCALE GENOMIC DNA]</scope>
</reference>
<comment type="similarity">
    <text evidence="2">Belongs to the glycosyltransferase 47 family.</text>
</comment>
<feature type="non-terminal residue" evidence="7">
    <location>
        <position position="1"/>
    </location>
</feature>
<dbReference type="InterPro" id="IPR004263">
    <property type="entry name" value="Exostosin"/>
</dbReference>
<dbReference type="InterPro" id="IPR040911">
    <property type="entry name" value="Exostosin_GT47"/>
</dbReference>
<dbReference type="GO" id="GO:0016757">
    <property type="term" value="F:glycosyltransferase activity"/>
    <property type="evidence" value="ECO:0007669"/>
    <property type="project" value="UniProtKB-KW"/>
</dbReference>
<dbReference type="OrthoDB" id="1924787at2759"/>
<evidence type="ECO:0000256" key="4">
    <source>
        <dbReference type="ARBA" id="ARBA00022968"/>
    </source>
</evidence>
<keyword evidence="8" id="KW-1185">Reference proteome</keyword>
<keyword evidence="4" id="KW-0812">Transmembrane</keyword>